<accession>A0A9N9HX54</accession>
<dbReference type="SMART" id="SM00256">
    <property type="entry name" value="FBOX"/>
    <property type="match status" value="1"/>
</dbReference>
<proteinExistence type="predicted"/>
<dbReference type="SUPFAM" id="SSF81383">
    <property type="entry name" value="F-box domain"/>
    <property type="match status" value="1"/>
</dbReference>
<gene>
    <name evidence="2" type="ORF">AMORRO_LOCUS12636</name>
</gene>
<dbReference type="Proteomes" id="UP000789342">
    <property type="component" value="Unassembled WGS sequence"/>
</dbReference>
<evidence type="ECO:0000313" key="3">
    <source>
        <dbReference type="Proteomes" id="UP000789342"/>
    </source>
</evidence>
<dbReference type="EMBL" id="CAJVPV010019181">
    <property type="protein sequence ID" value="CAG8710158.1"/>
    <property type="molecule type" value="Genomic_DNA"/>
</dbReference>
<comment type="caution">
    <text evidence="2">The sequence shown here is derived from an EMBL/GenBank/DDBJ whole genome shotgun (WGS) entry which is preliminary data.</text>
</comment>
<dbReference type="Pfam" id="PF12937">
    <property type="entry name" value="F-box-like"/>
    <property type="match status" value="1"/>
</dbReference>
<name>A0A9N9HX54_9GLOM</name>
<dbReference type="OrthoDB" id="2322499at2759"/>
<feature type="domain" description="F-box" evidence="1">
    <location>
        <begin position="30"/>
        <end position="71"/>
    </location>
</feature>
<protein>
    <submittedName>
        <fullName evidence="2">17123_t:CDS:1</fullName>
    </submittedName>
</protein>
<dbReference type="InterPro" id="IPR036047">
    <property type="entry name" value="F-box-like_dom_sf"/>
</dbReference>
<evidence type="ECO:0000313" key="2">
    <source>
        <dbReference type="EMBL" id="CAG8710158.1"/>
    </source>
</evidence>
<dbReference type="AlphaFoldDB" id="A0A9N9HX54"/>
<reference evidence="2" key="1">
    <citation type="submission" date="2021-06" db="EMBL/GenBank/DDBJ databases">
        <authorList>
            <person name="Kallberg Y."/>
            <person name="Tangrot J."/>
            <person name="Rosling A."/>
        </authorList>
    </citation>
    <scope>NUCLEOTIDE SEQUENCE</scope>
    <source>
        <strain evidence="2">CL551</strain>
    </source>
</reference>
<dbReference type="InterPro" id="IPR001810">
    <property type="entry name" value="F-box_dom"/>
</dbReference>
<sequence>MSDKKERSIANQEKTVDSEVDSKKAFSLLFVPEILAEICEYVESPKELYSLSAVCRKLRDLLWSNSIMTQKIWRDSRFRLEDKKTQPPKGMSEQQYIWLKHMGVSCQYCRSTSTMKNKWEFKRLCCEECVQKKTTSRSELLKKKIPEELLSCLPYAQTISHFTNDVFFPIHHGSLDDSCYYWTDDVYAILAEYNELNENNKKAWLEKRQTATNEYIAYINEIKSREQNELIVDIFKKFLA</sequence>
<evidence type="ECO:0000259" key="1">
    <source>
        <dbReference type="SMART" id="SM00256"/>
    </source>
</evidence>
<keyword evidence="3" id="KW-1185">Reference proteome</keyword>
<organism evidence="2 3">
    <name type="scientific">Acaulospora morrowiae</name>
    <dbReference type="NCBI Taxonomy" id="94023"/>
    <lineage>
        <taxon>Eukaryota</taxon>
        <taxon>Fungi</taxon>
        <taxon>Fungi incertae sedis</taxon>
        <taxon>Mucoromycota</taxon>
        <taxon>Glomeromycotina</taxon>
        <taxon>Glomeromycetes</taxon>
        <taxon>Diversisporales</taxon>
        <taxon>Acaulosporaceae</taxon>
        <taxon>Acaulospora</taxon>
    </lineage>
</organism>